<organism evidence="1 2">
    <name type="scientific">Roseivirga echinicomitans</name>
    <dbReference type="NCBI Taxonomy" id="296218"/>
    <lineage>
        <taxon>Bacteria</taxon>
        <taxon>Pseudomonadati</taxon>
        <taxon>Bacteroidota</taxon>
        <taxon>Cytophagia</taxon>
        <taxon>Cytophagales</taxon>
        <taxon>Roseivirgaceae</taxon>
        <taxon>Roseivirga</taxon>
    </lineage>
</organism>
<evidence type="ECO:0000313" key="1">
    <source>
        <dbReference type="EMBL" id="KYG79157.1"/>
    </source>
</evidence>
<name>A0A150XK88_9BACT</name>
<reference evidence="1 2" key="1">
    <citation type="submission" date="2016-01" db="EMBL/GenBank/DDBJ databases">
        <title>Genome sequencing of Roseivirga echinicomitans KMM 6058.</title>
        <authorList>
            <person name="Selvaratnam C."/>
            <person name="Thevarajoo S."/>
            <person name="Goh K.M."/>
            <person name="Ee R."/>
            <person name="Chan K.-G."/>
            <person name="Chong C.S."/>
        </authorList>
    </citation>
    <scope>NUCLEOTIDE SEQUENCE [LARGE SCALE GENOMIC DNA]</scope>
    <source>
        <strain evidence="1 2">KMM 6058</strain>
    </source>
</reference>
<evidence type="ECO:0000313" key="2">
    <source>
        <dbReference type="Proteomes" id="UP000075615"/>
    </source>
</evidence>
<dbReference type="OrthoDB" id="9800461at2"/>
<sequence length="136" mass="15323">MSGYSGTPLAKKLGIKEGFKIILLNQPDYYLDLFESLPSDIELLDEGTQGQVDFIHFFTKSEEELQSKILDLKSKLKPSGMIWVSWPKKASKVPTDVDDSIVRKVGLESGLVDVKVCAVDEVWSGLKFVFRLKDRI</sequence>
<dbReference type="STRING" id="296218.AWN68_17980"/>
<protein>
    <recommendedName>
        <fullName evidence="3">DUF3052 domain-containing protein</fullName>
    </recommendedName>
</protein>
<dbReference type="AlphaFoldDB" id="A0A150XK88"/>
<dbReference type="InterPro" id="IPR021412">
    <property type="entry name" value="DUF3052"/>
</dbReference>
<dbReference type="RefSeq" id="WP_068414232.1">
    <property type="nucleotide sequence ID" value="NZ_LRDB01000011.1"/>
</dbReference>
<comment type="caution">
    <text evidence="1">The sequence shown here is derived from an EMBL/GenBank/DDBJ whole genome shotgun (WGS) entry which is preliminary data.</text>
</comment>
<dbReference type="EMBL" id="LRDB01000011">
    <property type="protein sequence ID" value="KYG79157.1"/>
    <property type="molecule type" value="Genomic_DNA"/>
</dbReference>
<dbReference type="Proteomes" id="UP000075615">
    <property type="component" value="Unassembled WGS sequence"/>
</dbReference>
<keyword evidence="2" id="KW-1185">Reference proteome</keyword>
<evidence type="ECO:0008006" key="3">
    <source>
        <dbReference type="Google" id="ProtNLM"/>
    </source>
</evidence>
<gene>
    <name evidence="1" type="ORF">AWN68_17980</name>
</gene>
<proteinExistence type="predicted"/>
<dbReference type="Pfam" id="PF11253">
    <property type="entry name" value="DUF3052"/>
    <property type="match status" value="1"/>
</dbReference>
<accession>A0A150XK88</accession>